<reference evidence="1" key="2">
    <citation type="submission" date="2022-10" db="EMBL/GenBank/DDBJ databases">
        <authorList>
            <person name="Ngo T.-E."/>
        </authorList>
    </citation>
    <scope>NUCLEOTIDE SEQUENCE</scope>
    <source>
        <strain evidence="1">JHB</strain>
    </source>
</reference>
<reference evidence="1" key="1">
    <citation type="journal article" date="2017" name="Proc. Natl. Acad. Sci. U.S.A.">
        <title>Comparative genomics uncovers the prolific and distinctive metabolic potential of the cyanobacterial genus Moorea.</title>
        <authorList>
            <person name="Leao T."/>
            <person name="Castelao G."/>
            <person name="Korobeynikov A."/>
            <person name="Monroe E.A."/>
            <person name="Podell S."/>
            <person name="Glukhov E."/>
            <person name="Allen E.E."/>
            <person name="Gerwick W.H."/>
            <person name="Gerwick L."/>
        </authorList>
    </citation>
    <scope>NUCLEOTIDE SEQUENCE</scope>
    <source>
        <strain evidence="1">JHB</strain>
    </source>
</reference>
<proteinExistence type="predicted"/>
<name>A0A9Q9SU21_MOOP1</name>
<sequence>MIPNPGIIKADLPHRKIPDVATTVTLKNTLSPRKIWYESPEKSEIPLSHWTPRELAAEALKRVIVEKIYPAPYKLAICKI</sequence>
<accession>A0A9Q9SU21</accession>
<dbReference type="Proteomes" id="UP000176944">
    <property type="component" value="Chromosome"/>
</dbReference>
<dbReference type="EMBL" id="CP017708">
    <property type="protein sequence ID" value="WAN69645.1"/>
    <property type="molecule type" value="Genomic_DNA"/>
</dbReference>
<organism evidence="1">
    <name type="scientific">Moorena producens (strain JHB)</name>
    <dbReference type="NCBI Taxonomy" id="1454205"/>
    <lineage>
        <taxon>Bacteria</taxon>
        <taxon>Bacillati</taxon>
        <taxon>Cyanobacteriota</taxon>
        <taxon>Cyanophyceae</taxon>
        <taxon>Coleofasciculales</taxon>
        <taxon>Coleofasciculaceae</taxon>
        <taxon>Moorena</taxon>
    </lineage>
</organism>
<protein>
    <submittedName>
        <fullName evidence="1">Uncharacterized protein</fullName>
    </submittedName>
</protein>
<dbReference type="AlphaFoldDB" id="A0A9Q9SU21"/>
<gene>
    <name evidence="1" type="ORF">BJP36_36750</name>
</gene>
<evidence type="ECO:0000313" key="1">
    <source>
        <dbReference type="EMBL" id="WAN69645.1"/>
    </source>
</evidence>